<sequence>MQTWGRRPGAGAAASRATGAELGGSGAVRVAPARRAVPGFPGAEGRDGGRPAVGRARAVLPAGAVALRWGELG</sequence>
<feature type="region of interest" description="Disordered" evidence="1">
    <location>
        <begin position="1"/>
        <end position="52"/>
    </location>
</feature>
<evidence type="ECO:0000313" key="3">
    <source>
        <dbReference type="Proteomes" id="UP001501866"/>
    </source>
</evidence>
<name>A0ABP6PZU3_9ACTN</name>
<evidence type="ECO:0000313" key="2">
    <source>
        <dbReference type="EMBL" id="GAA3198044.1"/>
    </source>
</evidence>
<accession>A0ABP6PZU3</accession>
<protein>
    <submittedName>
        <fullName evidence="2">Uncharacterized protein</fullName>
    </submittedName>
</protein>
<comment type="caution">
    <text evidence="2">The sequence shown here is derived from an EMBL/GenBank/DDBJ whole genome shotgun (WGS) entry which is preliminary data.</text>
</comment>
<dbReference type="EMBL" id="BAAAUH010000058">
    <property type="protein sequence ID" value="GAA3198044.1"/>
    <property type="molecule type" value="Genomic_DNA"/>
</dbReference>
<proteinExistence type="predicted"/>
<gene>
    <name evidence="2" type="ORF">GCM10010451_55520</name>
</gene>
<dbReference type="Proteomes" id="UP001501866">
    <property type="component" value="Unassembled WGS sequence"/>
</dbReference>
<organism evidence="2 3">
    <name type="scientific">Streptomyces virens</name>
    <dbReference type="NCBI Taxonomy" id="285572"/>
    <lineage>
        <taxon>Bacteria</taxon>
        <taxon>Bacillati</taxon>
        <taxon>Actinomycetota</taxon>
        <taxon>Actinomycetes</taxon>
        <taxon>Kitasatosporales</taxon>
        <taxon>Streptomycetaceae</taxon>
        <taxon>Streptomyces</taxon>
    </lineage>
</organism>
<evidence type="ECO:0000256" key="1">
    <source>
        <dbReference type="SAM" id="MobiDB-lite"/>
    </source>
</evidence>
<feature type="compositionally biased region" description="Low complexity" evidence="1">
    <location>
        <begin position="1"/>
        <end position="20"/>
    </location>
</feature>
<keyword evidence="3" id="KW-1185">Reference proteome</keyword>
<reference evidence="3" key="1">
    <citation type="journal article" date="2019" name="Int. J. Syst. Evol. Microbiol.">
        <title>The Global Catalogue of Microorganisms (GCM) 10K type strain sequencing project: providing services to taxonomists for standard genome sequencing and annotation.</title>
        <authorList>
            <consortium name="The Broad Institute Genomics Platform"/>
            <consortium name="The Broad Institute Genome Sequencing Center for Infectious Disease"/>
            <person name="Wu L."/>
            <person name="Ma J."/>
        </authorList>
    </citation>
    <scope>NUCLEOTIDE SEQUENCE [LARGE SCALE GENOMIC DNA]</scope>
    <source>
        <strain evidence="3">JCM 9095</strain>
    </source>
</reference>
<feature type="compositionally biased region" description="Low complexity" evidence="1">
    <location>
        <begin position="27"/>
        <end position="43"/>
    </location>
</feature>